<reference evidence="3" key="1">
    <citation type="journal article" date="2019" name="Int. J. Syst. Evol. Microbiol.">
        <title>The Global Catalogue of Microorganisms (GCM) 10K type strain sequencing project: providing services to taxonomists for standard genome sequencing and annotation.</title>
        <authorList>
            <consortium name="The Broad Institute Genomics Platform"/>
            <consortium name="The Broad Institute Genome Sequencing Center for Infectious Disease"/>
            <person name="Wu L."/>
            <person name="Ma J."/>
        </authorList>
    </citation>
    <scope>NUCLEOTIDE SEQUENCE [LARGE SCALE GENOMIC DNA]</scope>
    <source>
        <strain evidence="3">DT28</strain>
    </source>
</reference>
<dbReference type="Proteomes" id="UP001595962">
    <property type="component" value="Unassembled WGS sequence"/>
</dbReference>
<dbReference type="RefSeq" id="WP_377331641.1">
    <property type="nucleotide sequence ID" value="NZ_JBHSGB010000002.1"/>
</dbReference>
<keyword evidence="3" id="KW-1185">Reference proteome</keyword>
<accession>A0ABV9JGZ7</accession>
<proteinExistence type="predicted"/>
<evidence type="ECO:0000256" key="1">
    <source>
        <dbReference type="SAM" id="Phobius"/>
    </source>
</evidence>
<dbReference type="EMBL" id="JBHSGB010000002">
    <property type="protein sequence ID" value="MFC4653998.1"/>
    <property type="molecule type" value="Genomic_DNA"/>
</dbReference>
<keyword evidence="1" id="KW-1133">Transmembrane helix</keyword>
<evidence type="ECO:0000313" key="3">
    <source>
        <dbReference type="Proteomes" id="UP001595962"/>
    </source>
</evidence>
<keyword evidence="1" id="KW-0812">Transmembrane</keyword>
<comment type="caution">
    <text evidence="2">The sequence shown here is derived from an EMBL/GenBank/DDBJ whole genome shotgun (WGS) entry which is preliminary data.</text>
</comment>
<organism evidence="2 3">
    <name type="scientific">Rheinheimera marina</name>
    <dbReference type="NCBI Taxonomy" id="1774958"/>
    <lineage>
        <taxon>Bacteria</taxon>
        <taxon>Pseudomonadati</taxon>
        <taxon>Pseudomonadota</taxon>
        <taxon>Gammaproteobacteria</taxon>
        <taxon>Chromatiales</taxon>
        <taxon>Chromatiaceae</taxon>
        <taxon>Rheinheimera</taxon>
    </lineage>
</organism>
<keyword evidence="1" id="KW-0472">Membrane</keyword>
<evidence type="ECO:0000313" key="2">
    <source>
        <dbReference type="EMBL" id="MFC4653998.1"/>
    </source>
</evidence>
<feature type="transmembrane region" description="Helical" evidence="1">
    <location>
        <begin position="38"/>
        <end position="55"/>
    </location>
</feature>
<name>A0ABV9JGZ7_9GAMM</name>
<gene>
    <name evidence="2" type="ORF">ACFO3I_03045</name>
</gene>
<protein>
    <submittedName>
        <fullName evidence="2">Uncharacterized protein</fullName>
    </submittedName>
</protein>
<feature type="transmembrane region" description="Helical" evidence="1">
    <location>
        <begin position="12"/>
        <end position="31"/>
    </location>
</feature>
<sequence length="96" mass="10788">MEKNIQPLWPLSAAKTLFLVLLILHSAYRLTNYSAEQSGFYSSLALLLALLSTLFRPEELNLNLTVFLRQPWYWHSFSAVLIGAALGCLGLALYLS</sequence>
<feature type="transmembrane region" description="Helical" evidence="1">
    <location>
        <begin position="75"/>
        <end position="95"/>
    </location>
</feature>